<gene>
    <name evidence="2" type="ORF">CLV58_1062</name>
</gene>
<evidence type="ECO:0000313" key="2">
    <source>
        <dbReference type="EMBL" id="PRY40819.1"/>
    </source>
</evidence>
<keyword evidence="2" id="KW-0238">DNA-binding</keyword>
<dbReference type="Pfam" id="PF04397">
    <property type="entry name" value="LytTR"/>
    <property type="match status" value="1"/>
</dbReference>
<dbReference type="PROSITE" id="PS50930">
    <property type="entry name" value="HTH_LYTTR"/>
    <property type="match status" value="1"/>
</dbReference>
<sequence>MIKRVTGALTTKLDKIQHLLGDGNYTQIIYTDLSVDIFALTVRVCVERQPALLRIHKRYAVNPKYVIRFNRISRIEATVTLSNGLVLPVARRRIEQVRQQLTESLTAKQQTK</sequence>
<dbReference type="Proteomes" id="UP000238375">
    <property type="component" value="Unassembled WGS sequence"/>
</dbReference>
<dbReference type="InterPro" id="IPR007492">
    <property type="entry name" value="LytTR_DNA-bd_dom"/>
</dbReference>
<comment type="caution">
    <text evidence="2">The sequence shown here is derived from an EMBL/GenBank/DDBJ whole genome shotgun (WGS) entry which is preliminary data.</text>
</comment>
<proteinExistence type="predicted"/>
<reference evidence="2 3" key="1">
    <citation type="submission" date="2018-03" db="EMBL/GenBank/DDBJ databases">
        <title>Genomic Encyclopedia of Archaeal and Bacterial Type Strains, Phase II (KMG-II): from individual species to whole genera.</title>
        <authorList>
            <person name="Goeker M."/>
        </authorList>
    </citation>
    <scope>NUCLEOTIDE SEQUENCE [LARGE SCALE GENOMIC DNA]</scope>
    <source>
        <strain evidence="2 3">DSM 28354</strain>
    </source>
</reference>
<keyword evidence="3" id="KW-1185">Reference proteome</keyword>
<protein>
    <submittedName>
        <fullName evidence="2">LytTr DNA-binding domain-containing protein</fullName>
    </submittedName>
</protein>
<evidence type="ECO:0000313" key="3">
    <source>
        <dbReference type="Proteomes" id="UP000238375"/>
    </source>
</evidence>
<dbReference type="Gene3D" id="2.40.50.1020">
    <property type="entry name" value="LytTr DNA-binding domain"/>
    <property type="match status" value="1"/>
</dbReference>
<accession>A0A2T0T5B0</accession>
<dbReference type="RefSeq" id="WP_106137266.1">
    <property type="nucleotide sequence ID" value="NZ_PVTE01000006.1"/>
</dbReference>
<organism evidence="2 3">
    <name type="scientific">Spirosoma oryzae</name>
    <dbReference type="NCBI Taxonomy" id="1469603"/>
    <lineage>
        <taxon>Bacteria</taxon>
        <taxon>Pseudomonadati</taxon>
        <taxon>Bacteroidota</taxon>
        <taxon>Cytophagia</taxon>
        <taxon>Cytophagales</taxon>
        <taxon>Cytophagaceae</taxon>
        <taxon>Spirosoma</taxon>
    </lineage>
</organism>
<dbReference type="GO" id="GO:0003677">
    <property type="term" value="F:DNA binding"/>
    <property type="evidence" value="ECO:0007669"/>
    <property type="project" value="UniProtKB-KW"/>
</dbReference>
<evidence type="ECO:0000259" key="1">
    <source>
        <dbReference type="PROSITE" id="PS50930"/>
    </source>
</evidence>
<dbReference type="EMBL" id="PVTE01000006">
    <property type="protein sequence ID" value="PRY40819.1"/>
    <property type="molecule type" value="Genomic_DNA"/>
</dbReference>
<name>A0A2T0T5B0_9BACT</name>
<dbReference type="OrthoDB" id="960451at2"/>
<dbReference type="AlphaFoldDB" id="A0A2T0T5B0"/>
<dbReference type="SMART" id="SM00850">
    <property type="entry name" value="LytTR"/>
    <property type="match status" value="1"/>
</dbReference>
<feature type="domain" description="HTH LytTR-type" evidence="1">
    <location>
        <begin position="1"/>
        <end position="103"/>
    </location>
</feature>